<dbReference type="GO" id="GO:0016020">
    <property type="term" value="C:membrane"/>
    <property type="evidence" value="ECO:0007669"/>
    <property type="project" value="InterPro"/>
</dbReference>
<dbReference type="PATRIC" id="fig|1607817.3.peg.850"/>
<evidence type="ECO:0000256" key="5">
    <source>
        <dbReference type="SAM" id="SignalP"/>
    </source>
</evidence>
<name>A0A0F5MMM3_9RICK</name>
<keyword evidence="1 3" id="KW-0807">Transducer</keyword>
<keyword evidence="8" id="KW-1185">Reference proteome</keyword>
<keyword evidence="5" id="KW-0732">Signal</keyword>
<dbReference type="PRINTS" id="PR00260">
    <property type="entry name" value="CHEMTRNSDUCR"/>
</dbReference>
<dbReference type="PANTHER" id="PTHR32089">
    <property type="entry name" value="METHYL-ACCEPTING CHEMOTAXIS PROTEIN MCPB"/>
    <property type="match status" value="1"/>
</dbReference>
<gene>
    <name evidence="7" type="primary">pctC</name>
    <name evidence="7" type="ORF">SZ25_00851</name>
</gene>
<evidence type="ECO:0000256" key="3">
    <source>
        <dbReference type="PROSITE-ProRule" id="PRU00284"/>
    </source>
</evidence>
<dbReference type="PANTHER" id="PTHR32089:SF112">
    <property type="entry name" value="LYSOZYME-LIKE PROTEIN-RELATED"/>
    <property type="match status" value="1"/>
</dbReference>
<feature type="signal peptide" evidence="5">
    <location>
        <begin position="1"/>
        <end position="20"/>
    </location>
</feature>
<dbReference type="SMART" id="SM00283">
    <property type="entry name" value="MA"/>
    <property type="match status" value="1"/>
</dbReference>
<dbReference type="Gene3D" id="1.10.287.950">
    <property type="entry name" value="Methyl-accepting chemotaxis protein"/>
    <property type="match status" value="1"/>
</dbReference>
<dbReference type="GO" id="GO:0007165">
    <property type="term" value="P:signal transduction"/>
    <property type="evidence" value="ECO:0007669"/>
    <property type="project" value="UniProtKB-KW"/>
</dbReference>
<dbReference type="SUPFAM" id="SSF58104">
    <property type="entry name" value="Methyl-accepting chemotaxis protein (MCP) signaling domain"/>
    <property type="match status" value="1"/>
</dbReference>
<sequence>MKYFMRNYLHILLVSLIVSAATMVAVYNKSKIDYDKAMEDYKTNAKDDALKVNQKVKFFLTDVINSLSFAASMPDVRNIDKHATNFSVPAQIAIKSMYDRMFRDLLVSEIYIVPAEIEPEKIDPHTGSLGMPILMFDQTFSLSNPYPPAPPSPPVVTVDAALNVDQVEIYEYRLLKEHMEYYKANYATRGDKPVMISGPQVITCDNVEFANSKKDEDRIGIVFSVPFYGPDDKFKGAVTAVVRNNAIRKEFLPDANHAIINKEYNYILASKDDTQVNKSISWVRNFKADPNLIYSDVLDLNDDDPRSSYAVWVGIPNSAFLNSTVVKKIELTSMISYGVGILFFVVGFLLWVTLIYSDRKRRRAINKIANEFEVTLSKLVSEISICTSIMDNAVNEIEKKATDTKDKASQVVHSSSEAADKMNQINLSVTELKNSIAEIGSKTIKSKDVAKIASEKAENAKEVIDLLSKKSIKVSQVVDVIKVIAQKINLLALNAAIESARAGEAGKGFAVVSGEVRNLAQSVSQAVKDIMTQIKDMEESTRRSVESVVNILEIIYQVTENTEFISDAIEVQSMVTAGITVNISNSSNISSRILNNVVNVQEGAVKTSKVIASALISSKALTEKSDLLAMKVKELIRDIRD</sequence>
<proteinExistence type="inferred from homology"/>
<evidence type="ECO:0000256" key="1">
    <source>
        <dbReference type="ARBA" id="ARBA00023224"/>
    </source>
</evidence>
<evidence type="ECO:0000313" key="8">
    <source>
        <dbReference type="Proteomes" id="UP000033358"/>
    </source>
</evidence>
<keyword evidence="4" id="KW-1133">Transmembrane helix</keyword>
<dbReference type="AlphaFoldDB" id="A0A0F5MMM3"/>
<evidence type="ECO:0000313" key="7">
    <source>
        <dbReference type="EMBL" id="KKB96068.1"/>
    </source>
</evidence>
<organism evidence="7 8">
    <name type="scientific">Candidatus Arcanibacter lacustris</name>
    <dbReference type="NCBI Taxonomy" id="1607817"/>
    <lineage>
        <taxon>Bacteria</taxon>
        <taxon>Pseudomonadati</taxon>
        <taxon>Pseudomonadota</taxon>
        <taxon>Alphaproteobacteria</taxon>
        <taxon>Rickettsiales</taxon>
        <taxon>Candidatus Arcanibacter</taxon>
    </lineage>
</organism>
<accession>A0A0F5MMM3</accession>
<dbReference type="GO" id="GO:0004888">
    <property type="term" value="F:transmembrane signaling receptor activity"/>
    <property type="evidence" value="ECO:0007669"/>
    <property type="project" value="InterPro"/>
</dbReference>
<protein>
    <submittedName>
        <fullName evidence="7">Methyl-accepting chemotaxis protein PctC</fullName>
    </submittedName>
</protein>
<keyword evidence="4" id="KW-0812">Transmembrane</keyword>
<evidence type="ECO:0000256" key="4">
    <source>
        <dbReference type="SAM" id="Phobius"/>
    </source>
</evidence>
<dbReference type="EMBL" id="JYHA01000140">
    <property type="protein sequence ID" value="KKB96068.1"/>
    <property type="molecule type" value="Genomic_DNA"/>
</dbReference>
<dbReference type="Pfam" id="PF00015">
    <property type="entry name" value="MCPsignal"/>
    <property type="match status" value="1"/>
</dbReference>
<feature type="chain" id="PRO_5002492805" evidence="5">
    <location>
        <begin position="21"/>
        <end position="641"/>
    </location>
</feature>
<dbReference type="Proteomes" id="UP000033358">
    <property type="component" value="Unassembled WGS sequence"/>
</dbReference>
<dbReference type="InterPro" id="IPR004090">
    <property type="entry name" value="Chemotax_Me-accpt_rcpt"/>
</dbReference>
<evidence type="ECO:0000256" key="2">
    <source>
        <dbReference type="ARBA" id="ARBA00029447"/>
    </source>
</evidence>
<feature type="transmembrane region" description="Helical" evidence="4">
    <location>
        <begin position="334"/>
        <end position="357"/>
    </location>
</feature>
<reference evidence="7 8" key="1">
    <citation type="submission" date="2015-02" db="EMBL/GenBank/DDBJ databases">
        <title>Single cell genomics of a rare environmental alphaproteobacterium provides unique insights into Rickettsiaceae evolution.</title>
        <authorList>
            <person name="Martijn J."/>
            <person name="Schulz F."/>
            <person name="Zaremba-Niedzwiedzka K."/>
            <person name="Viklund J."/>
            <person name="Stepanauskas R."/>
            <person name="Andersson S.G.E."/>
            <person name="Horn M."/>
            <person name="Guy L."/>
            <person name="Ettema T.J.G."/>
        </authorList>
    </citation>
    <scope>NUCLEOTIDE SEQUENCE [LARGE SCALE GENOMIC DNA]</scope>
    <source>
        <strain evidence="7 8">SCGC AAA041-L04</strain>
    </source>
</reference>
<comment type="caution">
    <text evidence="7">The sequence shown here is derived from an EMBL/GenBank/DDBJ whole genome shotgun (WGS) entry which is preliminary data.</text>
</comment>
<dbReference type="GO" id="GO:0006935">
    <property type="term" value="P:chemotaxis"/>
    <property type="evidence" value="ECO:0007669"/>
    <property type="project" value="InterPro"/>
</dbReference>
<comment type="similarity">
    <text evidence="2">Belongs to the methyl-accepting chemotaxis (MCP) protein family.</text>
</comment>
<keyword evidence="4" id="KW-0472">Membrane</keyword>
<dbReference type="InterPro" id="IPR004089">
    <property type="entry name" value="MCPsignal_dom"/>
</dbReference>
<feature type="domain" description="Methyl-accepting transducer" evidence="6">
    <location>
        <begin position="386"/>
        <end position="611"/>
    </location>
</feature>
<evidence type="ECO:0000259" key="6">
    <source>
        <dbReference type="PROSITE" id="PS50111"/>
    </source>
</evidence>
<dbReference type="PROSITE" id="PS50111">
    <property type="entry name" value="CHEMOTAXIS_TRANSDUC_2"/>
    <property type="match status" value="1"/>
</dbReference>